<dbReference type="PANTHER" id="PTHR11774">
    <property type="entry name" value="GERANYLGERANYL TRANSFERASE TYPE BETA SUBUNIT"/>
    <property type="match status" value="1"/>
</dbReference>
<dbReference type="Pfam" id="PF00432">
    <property type="entry name" value="Prenyltrans"/>
    <property type="match status" value="3"/>
</dbReference>
<name>A0ABV9A9Y3_9ACTN</name>
<reference evidence="12" key="1">
    <citation type="journal article" date="2019" name="Int. J. Syst. Evol. Microbiol.">
        <title>The Global Catalogue of Microorganisms (GCM) 10K type strain sequencing project: providing services to taxonomists for standard genome sequencing and annotation.</title>
        <authorList>
            <consortium name="The Broad Institute Genomics Platform"/>
            <consortium name="The Broad Institute Genome Sequencing Center for Infectious Disease"/>
            <person name="Wu L."/>
            <person name="Ma J."/>
        </authorList>
    </citation>
    <scope>NUCLEOTIDE SEQUENCE [LARGE SCALE GENOMIC DNA]</scope>
    <source>
        <strain evidence="12">CGMCC 4.7357</strain>
    </source>
</reference>
<dbReference type="SUPFAM" id="SSF48239">
    <property type="entry name" value="Terpenoid cyclases/Protein prenyltransferases"/>
    <property type="match status" value="2"/>
</dbReference>
<proteinExistence type="inferred from homology"/>
<keyword evidence="7" id="KW-0862">Zinc</keyword>
<feature type="domain" description="Prenyltransferase alpha-alpha toroid" evidence="10">
    <location>
        <begin position="71"/>
        <end position="237"/>
    </location>
</feature>
<comment type="cofactor">
    <cofactor evidence="1">
        <name>Zn(2+)</name>
        <dbReference type="ChEBI" id="CHEBI:29105"/>
    </cofactor>
</comment>
<keyword evidence="5" id="KW-0479">Metal-binding</keyword>
<keyword evidence="6" id="KW-0677">Repeat</keyword>
<evidence type="ECO:0000256" key="6">
    <source>
        <dbReference type="ARBA" id="ARBA00022737"/>
    </source>
</evidence>
<comment type="caution">
    <text evidence="11">The sequence shown here is derived from an EMBL/GenBank/DDBJ whole genome shotgun (WGS) entry which is preliminary data.</text>
</comment>
<dbReference type="InterPro" id="IPR045089">
    <property type="entry name" value="PGGT1B-like"/>
</dbReference>
<dbReference type="InterPro" id="IPR001330">
    <property type="entry name" value="Prenyltrans"/>
</dbReference>
<keyword evidence="4" id="KW-0808">Transferase</keyword>
<evidence type="ECO:0000256" key="8">
    <source>
        <dbReference type="ARBA" id="ARBA00030816"/>
    </source>
</evidence>
<keyword evidence="3" id="KW-0637">Prenyltransferase</keyword>
<organism evidence="11 12">
    <name type="scientific">Streptomyces ovatisporus</name>
    <dbReference type="NCBI Taxonomy" id="1128682"/>
    <lineage>
        <taxon>Bacteria</taxon>
        <taxon>Bacillati</taxon>
        <taxon>Actinomycetota</taxon>
        <taxon>Actinomycetes</taxon>
        <taxon>Kitasatosporales</taxon>
        <taxon>Streptomycetaceae</taxon>
        <taxon>Streptomyces</taxon>
    </lineage>
</organism>
<evidence type="ECO:0000256" key="1">
    <source>
        <dbReference type="ARBA" id="ARBA00001947"/>
    </source>
</evidence>
<feature type="domain" description="Prenyltransferase alpha-alpha toroid" evidence="10">
    <location>
        <begin position="362"/>
        <end position="477"/>
    </location>
</feature>
<feature type="domain" description="Prenyltransferase alpha-alpha toroid" evidence="10">
    <location>
        <begin position="263"/>
        <end position="360"/>
    </location>
</feature>
<evidence type="ECO:0000259" key="10">
    <source>
        <dbReference type="Pfam" id="PF00432"/>
    </source>
</evidence>
<gene>
    <name evidence="11" type="ORF">ACFPA8_16600</name>
</gene>
<dbReference type="PANTHER" id="PTHR11774:SF11">
    <property type="entry name" value="GERANYLGERANYL TRANSFERASE TYPE-2 SUBUNIT BETA"/>
    <property type="match status" value="1"/>
</dbReference>
<dbReference type="RefSeq" id="WP_386449051.1">
    <property type="nucleotide sequence ID" value="NZ_JBHSFH010000007.1"/>
</dbReference>
<dbReference type="InterPro" id="IPR008930">
    <property type="entry name" value="Terpenoid_cyclase/PrenylTrfase"/>
</dbReference>
<evidence type="ECO:0000256" key="4">
    <source>
        <dbReference type="ARBA" id="ARBA00022679"/>
    </source>
</evidence>
<evidence type="ECO:0000313" key="12">
    <source>
        <dbReference type="Proteomes" id="UP001595997"/>
    </source>
</evidence>
<protein>
    <recommendedName>
        <fullName evidence="8">Geranylgeranyl transferase type II subunit beta</fullName>
    </recommendedName>
    <alternativeName>
        <fullName evidence="9">Type II protein geranyl-geranyltransferase subunit beta</fullName>
    </alternativeName>
</protein>
<evidence type="ECO:0000256" key="5">
    <source>
        <dbReference type="ARBA" id="ARBA00022723"/>
    </source>
</evidence>
<evidence type="ECO:0000313" key="11">
    <source>
        <dbReference type="EMBL" id="MFC4495750.1"/>
    </source>
</evidence>
<sequence length="578" mass="61315">MSIPAPAQNRPAPQGQTGTGEADLWCTYAATRTLAWLGRTGEAVNADATARYLRSRRNSDGGYAWSAGMPSDAWATFYCTQALGDLGLPLSGPEATARWLDGTWTGEAYAMSPGQAPDVWATHFSTRSAVLVPGARIPEGKKLLDWLGGLQRPDGGLTWSPESKTSDVRACHYGAAAWYALDSLSPVDLPWDVPALVRWLGAQQNNEGAFRFAPGAEVPCMWATYRATAALKILGARPPRPVEPWIRERRGGSGAFVRWEGYEVEDVWASFCAVGALEAVGAPTADIGDAVVARIGRLGCEQGGYTYREPESAADVLSTAAAVLADEETSPARPGRTAWLESCQLPNEGGLMYMPARGSEIRCTLWGLTAGAFAGAGHEGARRRVAEWLRTVQNPDGGFGFWEGRGSELLSTAAAVGVVRRLGATVPQLLDASALRGFVARCVLTDGDGAAAMPGTEPTLRQGLQALRIRHGLDDADPAALTSLLGRHRVRGGGWANSGARLPDLLSTYEAVATADLYGLDVDTAHLRRFVERVQGEDGTAWSPLAPSGGGPLADALGVLLRRRTEGALRTLPDLVLS</sequence>
<dbReference type="CDD" id="cd00688">
    <property type="entry name" value="ISOPREN_C2_like"/>
    <property type="match status" value="2"/>
</dbReference>
<evidence type="ECO:0000256" key="3">
    <source>
        <dbReference type="ARBA" id="ARBA00022602"/>
    </source>
</evidence>
<dbReference type="Gene3D" id="1.50.10.20">
    <property type="match status" value="3"/>
</dbReference>
<evidence type="ECO:0000256" key="9">
    <source>
        <dbReference type="ARBA" id="ARBA00032766"/>
    </source>
</evidence>
<dbReference type="Proteomes" id="UP001595997">
    <property type="component" value="Unassembled WGS sequence"/>
</dbReference>
<evidence type="ECO:0000256" key="7">
    <source>
        <dbReference type="ARBA" id="ARBA00022833"/>
    </source>
</evidence>
<accession>A0ABV9A9Y3</accession>
<keyword evidence="12" id="KW-1185">Reference proteome</keyword>
<evidence type="ECO:0000256" key="2">
    <source>
        <dbReference type="ARBA" id="ARBA00010497"/>
    </source>
</evidence>
<dbReference type="EMBL" id="JBHSFH010000007">
    <property type="protein sequence ID" value="MFC4495750.1"/>
    <property type="molecule type" value="Genomic_DNA"/>
</dbReference>
<comment type="similarity">
    <text evidence="2">Belongs to the protein prenyltransferase subunit beta family.</text>
</comment>